<dbReference type="GO" id="GO:0016042">
    <property type="term" value="P:lipid catabolic process"/>
    <property type="evidence" value="ECO:0007669"/>
    <property type="project" value="UniProtKB-UniRule"/>
</dbReference>
<dbReference type="PROSITE" id="PS51635">
    <property type="entry name" value="PNPLA"/>
    <property type="match status" value="1"/>
</dbReference>
<dbReference type="GO" id="GO:0016787">
    <property type="term" value="F:hydrolase activity"/>
    <property type="evidence" value="ECO:0007669"/>
    <property type="project" value="UniProtKB-UniRule"/>
</dbReference>
<keyword evidence="3 4" id="KW-0443">Lipid metabolism</keyword>
<dbReference type="SUPFAM" id="SSF52151">
    <property type="entry name" value="FabD/lysophospholipase-like"/>
    <property type="match status" value="1"/>
</dbReference>
<accession>A0A926CZY9</accession>
<dbReference type="Pfam" id="PF01734">
    <property type="entry name" value="Patatin"/>
    <property type="match status" value="1"/>
</dbReference>
<keyword evidence="1 4" id="KW-0378">Hydrolase</keyword>
<keyword evidence="5" id="KW-0175">Coiled coil</keyword>
<dbReference type="RefSeq" id="WP_249284951.1">
    <property type="nucleotide sequence ID" value="NZ_JACRSO010000002.1"/>
</dbReference>
<comment type="caution">
    <text evidence="4">Lacks conserved residue(s) required for the propagation of feature annotation.</text>
</comment>
<keyword evidence="8" id="KW-1185">Reference proteome</keyword>
<dbReference type="EMBL" id="JACRSO010000002">
    <property type="protein sequence ID" value="MBC8529057.1"/>
    <property type="molecule type" value="Genomic_DNA"/>
</dbReference>
<evidence type="ECO:0000256" key="3">
    <source>
        <dbReference type="ARBA" id="ARBA00023098"/>
    </source>
</evidence>
<organism evidence="7 8">
    <name type="scientific">Luoshenia tenuis</name>
    <dbReference type="NCBI Taxonomy" id="2763654"/>
    <lineage>
        <taxon>Bacteria</taxon>
        <taxon>Bacillati</taxon>
        <taxon>Bacillota</taxon>
        <taxon>Clostridia</taxon>
        <taxon>Christensenellales</taxon>
        <taxon>Christensenellaceae</taxon>
        <taxon>Luoshenia</taxon>
    </lineage>
</organism>
<dbReference type="Gene3D" id="3.40.1090.10">
    <property type="entry name" value="Cytosolic phospholipase A2 catalytic domain"/>
    <property type="match status" value="2"/>
</dbReference>
<feature type="short sequence motif" description="GXSXG" evidence="4">
    <location>
        <begin position="38"/>
        <end position="42"/>
    </location>
</feature>
<dbReference type="InterPro" id="IPR016035">
    <property type="entry name" value="Acyl_Trfase/lysoPLipase"/>
</dbReference>
<dbReference type="PANTHER" id="PTHR14226:SF76">
    <property type="entry name" value="NTE FAMILY PROTEIN RSSA"/>
    <property type="match status" value="1"/>
</dbReference>
<dbReference type="InterPro" id="IPR050301">
    <property type="entry name" value="NTE"/>
</dbReference>
<feature type="coiled-coil region" evidence="5">
    <location>
        <begin position="246"/>
        <end position="273"/>
    </location>
</feature>
<dbReference type="AlphaFoldDB" id="A0A926CZY9"/>
<evidence type="ECO:0000256" key="5">
    <source>
        <dbReference type="SAM" id="Coils"/>
    </source>
</evidence>
<dbReference type="InterPro" id="IPR002641">
    <property type="entry name" value="PNPLA_dom"/>
</dbReference>
<evidence type="ECO:0000313" key="7">
    <source>
        <dbReference type="EMBL" id="MBC8529057.1"/>
    </source>
</evidence>
<evidence type="ECO:0000256" key="1">
    <source>
        <dbReference type="ARBA" id="ARBA00022801"/>
    </source>
</evidence>
<feature type="short sequence motif" description="DGA/G" evidence="4">
    <location>
        <begin position="152"/>
        <end position="154"/>
    </location>
</feature>
<keyword evidence="2 4" id="KW-0442">Lipid degradation</keyword>
<proteinExistence type="predicted"/>
<evidence type="ECO:0000256" key="4">
    <source>
        <dbReference type="PROSITE-ProRule" id="PRU01161"/>
    </source>
</evidence>
<feature type="active site" description="Proton acceptor" evidence="4">
    <location>
        <position position="152"/>
    </location>
</feature>
<feature type="active site" description="Nucleophile" evidence="4">
    <location>
        <position position="40"/>
    </location>
</feature>
<dbReference type="Proteomes" id="UP000654279">
    <property type="component" value="Unassembled WGS sequence"/>
</dbReference>
<comment type="caution">
    <text evidence="7">The sequence shown here is derived from an EMBL/GenBank/DDBJ whole genome shotgun (WGS) entry which is preliminary data.</text>
</comment>
<name>A0A926CZY9_9FIRM</name>
<sequence>MSVKIGLALGGGAMRGLAHIGVIEVLEQEGIQIAYVAGCSIGAIIGAAYCCGAPMPMLEKLVMALEDRDLIDVTLPRQGLVKGVRAQSIIRTLTHDKNFDQTNIPFAAIAVDLPKAELVVLNTGKIYTAVRASMSIPGVFEPVVMGDRLLVDGGAMQRVPLAAARAMGDELLVGVDIGYRGEPREQEKPASTLDIINQTLDLMGWEIIRLQEQLADVMILPKVRHINPYTMKQAQECIELGRAAARERVEDIKKAALKRAAELEQRKGEVESSGQ</sequence>
<feature type="domain" description="PNPLA" evidence="6">
    <location>
        <begin position="7"/>
        <end position="165"/>
    </location>
</feature>
<evidence type="ECO:0000259" key="6">
    <source>
        <dbReference type="PROSITE" id="PS51635"/>
    </source>
</evidence>
<evidence type="ECO:0000313" key="8">
    <source>
        <dbReference type="Proteomes" id="UP000654279"/>
    </source>
</evidence>
<reference evidence="7" key="1">
    <citation type="submission" date="2020-08" db="EMBL/GenBank/DDBJ databases">
        <title>Genome public.</title>
        <authorList>
            <person name="Liu C."/>
            <person name="Sun Q."/>
        </authorList>
    </citation>
    <scope>NUCLEOTIDE SEQUENCE</scope>
    <source>
        <strain evidence="7">NSJ-44</strain>
    </source>
</reference>
<dbReference type="PANTHER" id="PTHR14226">
    <property type="entry name" value="NEUROPATHY TARGET ESTERASE/SWISS CHEESE D.MELANOGASTER"/>
    <property type="match status" value="1"/>
</dbReference>
<evidence type="ECO:0000256" key="2">
    <source>
        <dbReference type="ARBA" id="ARBA00022963"/>
    </source>
</evidence>
<gene>
    <name evidence="7" type="ORF">H8699_06420</name>
</gene>
<protein>
    <submittedName>
        <fullName evidence="7">Patatin-like phospholipase family protein</fullName>
    </submittedName>
</protein>